<dbReference type="Pfam" id="PF00107">
    <property type="entry name" value="ADH_zinc_N"/>
    <property type="match status" value="1"/>
</dbReference>
<evidence type="ECO:0000256" key="5">
    <source>
        <dbReference type="ARBA" id="ARBA00023027"/>
    </source>
</evidence>
<dbReference type="SMART" id="SM00829">
    <property type="entry name" value="PKS_ER"/>
    <property type="match status" value="1"/>
</dbReference>
<dbReference type="PANTHER" id="PTHR43880">
    <property type="entry name" value="ALCOHOL DEHYDROGENASE"/>
    <property type="match status" value="1"/>
</dbReference>
<keyword evidence="2 6" id="KW-0479">Metal-binding</keyword>
<accession>A0A087U1A7</accession>
<dbReference type="InterPro" id="IPR002328">
    <property type="entry name" value="ADH_Zn_CS"/>
</dbReference>
<keyword evidence="5" id="KW-0520">NAD</keyword>
<comment type="similarity">
    <text evidence="6">Belongs to the zinc-containing alcohol dehydrogenase family.</text>
</comment>
<dbReference type="Gene3D" id="3.40.50.720">
    <property type="entry name" value="NAD(P)-binding Rossmann-like Domain"/>
    <property type="match status" value="1"/>
</dbReference>
<evidence type="ECO:0000259" key="7">
    <source>
        <dbReference type="SMART" id="SM00829"/>
    </source>
</evidence>
<dbReference type="PANTHER" id="PTHR43880:SF12">
    <property type="entry name" value="ALCOHOL DEHYDROGENASE CLASS-3"/>
    <property type="match status" value="1"/>
</dbReference>
<dbReference type="GO" id="GO:0008270">
    <property type="term" value="F:zinc ion binding"/>
    <property type="evidence" value="ECO:0007669"/>
    <property type="project" value="InterPro"/>
</dbReference>
<feature type="domain" description="Enoyl reductase (ER)" evidence="7">
    <location>
        <begin position="24"/>
        <end position="370"/>
    </location>
</feature>
<dbReference type="OMA" id="MELIMGR"/>
<dbReference type="InterPro" id="IPR011032">
    <property type="entry name" value="GroES-like_sf"/>
</dbReference>
<dbReference type="Proteomes" id="UP000054359">
    <property type="component" value="Unassembled WGS sequence"/>
</dbReference>
<evidence type="ECO:0000256" key="3">
    <source>
        <dbReference type="ARBA" id="ARBA00022833"/>
    </source>
</evidence>
<keyword evidence="4" id="KW-0560">Oxidoreductase</keyword>
<keyword evidence="9" id="KW-1185">Reference proteome</keyword>
<dbReference type="InterPro" id="IPR020843">
    <property type="entry name" value="ER"/>
</dbReference>
<dbReference type="GO" id="GO:0046294">
    <property type="term" value="P:formaldehyde catabolic process"/>
    <property type="evidence" value="ECO:0007669"/>
    <property type="project" value="TreeGrafter"/>
</dbReference>
<dbReference type="SUPFAM" id="SSF51735">
    <property type="entry name" value="NAD(P)-binding Rossmann-fold domains"/>
    <property type="match status" value="1"/>
</dbReference>
<keyword evidence="3 6" id="KW-0862">Zinc</keyword>
<name>A0A087U1A7_STEMI</name>
<dbReference type="InterPro" id="IPR013149">
    <property type="entry name" value="ADH-like_C"/>
</dbReference>
<organism evidence="8 9">
    <name type="scientific">Stegodyphus mimosarum</name>
    <name type="common">African social velvet spider</name>
    <dbReference type="NCBI Taxonomy" id="407821"/>
    <lineage>
        <taxon>Eukaryota</taxon>
        <taxon>Metazoa</taxon>
        <taxon>Ecdysozoa</taxon>
        <taxon>Arthropoda</taxon>
        <taxon>Chelicerata</taxon>
        <taxon>Arachnida</taxon>
        <taxon>Araneae</taxon>
        <taxon>Araneomorphae</taxon>
        <taxon>Entelegynae</taxon>
        <taxon>Eresoidea</taxon>
        <taxon>Eresidae</taxon>
        <taxon>Stegodyphus</taxon>
    </lineage>
</organism>
<dbReference type="GO" id="GO:0051903">
    <property type="term" value="F:S-(hydroxymethyl)glutathione dehydrogenase [NAD(P)+] activity"/>
    <property type="evidence" value="ECO:0007669"/>
    <property type="project" value="TreeGrafter"/>
</dbReference>
<proteinExistence type="inferred from homology"/>
<evidence type="ECO:0000313" key="9">
    <source>
        <dbReference type="Proteomes" id="UP000054359"/>
    </source>
</evidence>
<dbReference type="InterPro" id="IPR036291">
    <property type="entry name" value="NAD(P)-bd_dom_sf"/>
</dbReference>
<feature type="non-terminal residue" evidence="8">
    <location>
        <position position="376"/>
    </location>
</feature>
<dbReference type="Pfam" id="PF08240">
    <property type="entry name" value="ADH_N"/>
    <property type="match status" value="1"/>
</dbReference>
<evidence type="ECO:0000256" key="4">
    <source>
        <dbReference type="ARBA" id="ARBA00023002"/>
    </source>
</evidence>
<evidence type="ECO:0000256" key="6">
    <source>
        <dbReference type="RuleBase" id="RU361277"/>
    </source>
</evidence>
<dbReference type="OrthoDB" id="417550at2759"/>
<reference evidence="8 9" key="1">
    <citation type="submission" date="2013-11" db="EMBL/GenBank/DDBJ databases">
        <title>Genome sequencing of Stegodyphus mimosarum.</title>
        <authorList>
            <person name="Bechsgaard J."/>
        </authorList>
    </citation>
    <scope>NUCLEOTIDE SEQUENCE [LARGE SCALE GENOMIC DNA]</scope>
</reference>
<dbReference type="Gene3D" id="3.90.180.10">
    <property type="entry name" value="Medium-chain alcohol dehydrogenases, catalytic domain"/>
    <property type="match status" value="1"/>
</dbReference>
<comment type="cofactor">
    <cofactor evidence="1 6">
        <name>Zn(2+)</name>
        <dbReference type="ChEBI" id="CHEBI:29105"/>
    </cofactor>
</comment>
<gene>
    <name evidence="8" type="ORF">X975_09250</name>
</gene>
<evidence type="ECO:0000313" key="8">
    <source>
        <dbReference type="EMBL" id="KFM71146.1"/>
    </source>
</evidence>
<dbReference type="GO" id="GO:0005829">
    <property type="term" value="C:cytosol"/>
    <property type="evidence" value="ECO:0007669"/>
    <property type="project" value="TreeGrafter"/>
</dbReference>
<dbReference type="SUPFAM" id="SSF50129">
    <property type="entry name" value="GroES-like"/>
    <property type="match status" value="2"/>
</dbReference>
<dbReference type="InterPro" id="IPR013154">
    <property type="entry name" value="ADH-like_N"/>
</dbReference>
<evidence type="ECO:0000256" key="1">
    <source>
        <dbReference type="ARBA" id="ARBA00001947"/>
    </source>
</evidence>
<dbReference type="AlphaFoldDB" id="A0A087U1A7"/>
<evidence type="ECO:0000256" key="2">
    <source>
        <dbReference type="ARBA" id="ARBA00022723"/>
    </source>
</evidence>
<dbReference type="STRING" id="407821.A0A087U1A7"/>
<dbReference type="EMBL" id="KK117694">
    <property type="protein sequence ID" value="KFM71146.1"/>
    <property type="molecule type" value="Genomic_DNA"/>
</dbReference>
<sequence>MSTAGKPITCRAAVAWEKAKPFKIETVEVAPPKKGEVRVRVTSTGVCHSDLHILQGIDKSWYFPCILGHEGAGIVESVGEGVTSLAPGDTVVFCFESYCGECSYCKNPKTNLCQKQPRNCFQIDGTSRITCKGTPLGQMSSISTFSEYTVTWENNVTKVNPKANPNTLCLAGCCIPTGYGAAVKAAQVTPGSTCAIWGLGGVGMCVVMGCRDSGASKIIGVDVNPKKFEKAKEFGCTDFLNPKDVSDVPQKLAEMTNGGVDYCFVSVGIISAMEEAFKSSHHAWGKTVIIGLSDIGDTMRAGIWELLYGRSLIGTFYGSHKAKKEIPGLVDKVVNGQIQLDKLISHVIPLDDINKGYDMLERGESLRAVIDMDKKA</sequence>
<protein>
    <submittedName>
        <fullName evidence="8">Alcohol dehydrogenase class-3 chain L</fullName>
    </submittedName>
</protein>
<dbReference type="PROSITE" id="PS00059">
    <property type="entry name" value="ADH_ZINC"/>
    <property type="match status" value="1"/>
</dbReference>
<dbReference type="FunFam" id="3.40.50.720:FF:000003">
    <property type="entry name" value="S-(hydroxymethyl)glutathione dehydrogenase"/>
    <property type="match status" value="1"/>
</dbReference>